<dbReference type="Pfam" id="PF01764">
    <property type="entry name" value="Lipase_3"/>
    <property type="match status" value="1"/>
</dbReference>
<dbReference type="GO" id="GO:0006629">
    <property type="term" value="P:lipid metabolic process"/>
    <property type="evidence" value="ECO:0007669"/>
    <property type="project" value="InterPro"/>
</dbReference>
<reference evidence="2 3" key="1">
    <citation type="journal article" date="2021" name="Nat. Plants">
        <title>The Taxus genome provides insights into paclitaxel biosynthesis.</title>
        <authorList>
            <person name="Xiong X."/>
            <person name="Gou J."/>
            <person name="Liao Q."/>
            <person name="Li Y."/>
            <person name="Zhou Q."/>
            <person name="Bi G."/>
            <person name="Li C."/>
            <person name="Du R."/>
            <person name="Wang X."/>
            <person name="Sun T."/>
            <person name="Guo L."/>
            <person name="Liang H."/>
            <person name="Lu P."/>
            <person name="Wu Y."/>
            <person name="Zhang Z."/>
            <person name="Ro D.K."/>
            <person name="Shang Y."/>
            <person name="Huang S."/>
            <person name="Yan J."/>
        </authorList>
    </citation>
    <scope>NUCLEOTIDE SEQUENCE [LARGE SCALE GENOMIC DNA]</scope>
    <source>
        <strain evidence="2">Ta-2019</strain>
    </source>
</reference>
<dbReference type="AlphaFoldDB" id="A0AA38CQL0"/>
<name>A0AA38CQL0_TAXCH</name>
<dbReference type="SUPFAM" id="SSF53474">
    <property type="entry name" value="alpha/beta-Hydrolases"/>
    <property type="match status" value="1"/>
</dbReference>
<organism evidence="2 3">
    <name type="scientific">Taxus chinensis</name>
    <name type="common">Chinese yew</name>
    <name type="synonym">Taxus wallichiana var. chinensis</name>
    <dbReference type="NCBI Taxonomy" id="29808"/>
    <lineage>
        <taxon>Eukaryota</taxon>
        <taxon>Viridiplantae</taxon>
        <taxon>Streptophyta</taxon>
        <taxon>Embryophyta</taxon>
        <taxon>Tracheophyta</taxon>
        <taxon>Spermatophyta</taxon>
        <taxon>Pinopsida</taxon>
        <taxon>Pinidae</taxon>
        <taxon>Conifers II</taxon>
        <taxon>Cupressales</taxon>
        <taxon>Taxaceae</taxon>
        <taxon>Taxus</taxon>
    </lineage>
</organism>
<evidence type="ECO:0000313" key="3">
    <source>
        <dbReference type="Proteomes" id="UP000824469"/>
    </source>
</evidence>
<feature type="domain" description="Fungal lipase-type" evidence="1">
    <location>
        <begin position="85"/>
        <end position="134"/>
    </location>
</feature>
<proteinExistence type="predicted"/>
<evidence type="ECO:0000259" key="1">
    <source>
        <dbReference type="Pfam" id="PF01764"/>
    </source>
</evidence>
<dbReference type="Gene3D" id="3.40.50.1820">
    <property type="entry name" value="alpha/beta hydrolase"/>
    <property type="match status" value="1"/>
</dbReference>
<comment type="caution">
    <text evidence="2">The sequence shown here is derived from an EMBL/GenBank/DDBJ whole genome shotgun (WGS) entry which is preliminary data.</text>
</comment>
<dbReference type="Proteomes" id="UP000824469">
    <property type="component" value="Unassembled WGS sequence"/>
</dbReference>
<protein>
    <recommendedName>
        <fullName evidence="1">Fungal lipase-type domain-containing protein</fullName>
    </recommendedName>
</protein>
<dbReference type="EMBL" id="JAHRHJ020000008">
    <property type="protein sequence ID" value="KAH9304625.1"/>
    <property type="molecule type" value="Genomic_DNA"/>
</dbReference>
<feature type="non-terminal residue" evidence="2">
    <location>
        <position position="1"/>
    </location>
</feature>
<keyword evidence="3" id="KW-1185">Reference proteome</keyword>
<sequence length="207" mass="22816">MSSSSVNVVTLCDAGSCPEGRYEYWFLSVFPLASLSNWREIHESSASKFLVSNFSSFQMTRVPDSLDPRSGEAFCNENLSLAYKASYVAYKIRDGYEIKEVEEALARGKTILFTGHSVGGAVATLAMLSVLEKLVSTPLEALLPKWQKAMEILHAITNKANLERLSNLTLSQAPPTSSMEDQLYALRLGVQIMEFVGKIGVFSFTPN</sequence>
<dbReference type="InterPro" id="IPR002921">
    <property type="entry name" value="Fungal_lipase-type"/>
</dbReference>
<dbReference type="InterPro" id="IPR029058">
    <property type="entry name" value="AB_hydrolase_fold"/>
</dbReference>
<gene>
    <name evidence="2" type="ORF">KI387_009029</name>
</gene>
<evidence type="ECO:0000313" key="2">
    <source>
        <dbReference type="EMBL" id="KAH9304625.1"/>
    </source>
</evidence>
<accession>A0AA38CQL0</accession>